<evidence type="ECO:0000313" key="1">
    <source>
        <dbReference type="EMBL" id="KAA8531208.1"/>
    </source>
</evidence>
<gene>
    <name evidence="1" type="ORF">F0562_005878</name>
</gene>
<organism evidence="1 2">
    <name type="scientific">Nyssa sinensis</name>
    <dbReference type="NCBI Taxonomy" id="561372"/>
    <lineage>
        <taxon>Eukaryota</taxon>
        <taxon>Viridiplantae</taxon>
        <taxon>Streptophyta</taxon>
        <taxon>Embryophyta</taxon>
        <taxon>Tracheophyta</taxon>
        <taxon>Spermatophyta</taxon>
        <taxon>Magnoliopsida</taxon>
        <taxon>eudicotyledons</taxon>
        <taxon>Gunneridae</taxon>
        <taxon>Pentapetalae</taxon>
        <taxon>asterids</taxon>
        <taxon>Cornales</taxon>
        <taxon>Nyssaceae</taxon>
        <taxon>Nyssa</taxon>
    </lineage>
</organism>
<dbReference type="AlphaFoldDB" id="A0A5J5ALT2"/>
<dbReference type="Proteomes" id="UP000325577">
    <property type="component" value="Linkage Group LG2"/>
</dbReference>
<protein>
    <submittedName>
        <fullName evidence="1">Uncharacterized protein</fullName>
    </submittedName>
</protein>
<reference evidence="1 2" key="1">
    <citation type="submission" date="2019-09" db="EMBL/GenBank/DDBJ databases">
        <title>A chromosome-level genome assembly of the Chinese tupelo Nyssa sinensis.</title>
        <authorList>
            <person name="Yang X."/>
            <person name="Kang M."/>
            <person name="Yang Y."/>
            <person name="Xiong H."/>
            <person name="Wang M."/>
            <person name="Zhang Z."/>
            <person name="Wang Z."/>
            <person name="Wu H."/>
            <person name="Ma T."/>
            <person name="Liu J."/>
            <person name="Xi Z."/>
        </authorList>
    </citation>
    <scope>NUCLEOTIDE SEQUENCE [LARGE SCALE GENOMIC DNA]</scope>
    <source>
        <strain evidence="1">J267</strain>
        <tissue evidence="1">Leaf</tissue>
    </source>
</reference>
<keyword evidence="2" id="KW-1185">Reference proteome</keyword>
<evidence type="ECO:0000313" key="2">
    <source>
        <dbReference type="Proteomes" id="UP000325577"/>
    </source>
</evidence>
<accession>A0A5J5ALT2</accession>
<name>A0A5J5ALT2_9ASTE</name>
<proteinExistence type="predicted"/>
<dbReference type="EMBL" id="CM018043">
    <property type="protein sequence ID" value="KAA8531208.1"/>
    <property type="molecule type" value="Genomic_DNA"/>
</dbReference>
<sequence length="226" mass="25871">MGLNSAKDEGLLVLGDQRYISVVSFPKENNSVKEGKDSLGDLIFDGFPAFFVEESIKTIRVRGFMEIDRKEGFFDLTRGDVFLKLKPLVFSELIRHDIAQQVEAARPICIVASQKIKESFLWDISNLSLALACSELDIIEEFFIKVFKSILDPPKLLQDLIHGKTLFLYVPITLDSRLEQVVHSQEVKEFEGLLNFVPLVRDGYKTRGIIQNTWMLEFSLYFNETV</sequence>